<comment type="caution">
    <text evidence="1">The sequence shown here is derived from an EMBL/GenBank/DDBJ whole genome shotgun (WGS) entry which is preliminary data.</text>
</comment>
<gene>
    <name evidence="1" type="ORF">MENT_LOCUS34138</name>
</gene>
<dbReference type="EMBL" id="CAJEWN010000416">
    <property type="protein sequence ID" value="CAD2181957.1"/>
    <property type="molecule type" value="Genomic_DNA"/>
</dbReference>
<dbReference type="OrthoDB" id="5948003at2759"/>
<name>A0A6V7W444_MELEN</name>
<dbReference type="Proteomes" id="UP000580250">
    <property type="component" value="Unassembled WGS sequence"/>
</dbReference>
<evidence type="ECO:0000313" key="2">
    <source>
        <dbReference type="Proteomes" id="UP000580250"/>
    </source>
</evidence>
<proteinExistence type="predicted"/>
<protein>
    <submittedName>
        <fullName evidence="1">Uncharacterized protein</fullName>
    </submittedName>
</protein>
<accession>A0A6V7W444</accession>
<evidence type="ECO:0000313" key="1">
    <source>
        <dbReference type="EMBL" id="CAD2181957.1"/>
    </source>
</evidence>
<dbReference type="AlphaFoldDB" id="A0A6V7W444"/>
<sequence length="49" mass="5708">MAKKIKLTDYECQGQSRPIQFRHCQLKPCPPVVSHKNSKPSISPHLYWT</sequence>
<reference evidence="1 2" key="1">
    <citation type="submission" date="2020-08" db="EMBL/GenBank/DDBJ databases">
        <authorList>
            <person name="Koutsovoulos G."/>
            <person name="Danchin GJ E."/>
        </authorList>
    </citation>
    <scope>NUCLEOTIDE SEQUENCE [LARGE SCALE GENOMIC DNA]</scope>
</reference>
<organism evidence="1 2">
    <name type="scientific">Meloidogyne enterolobii</name>
    <name type="common">Root-knot nematode worm</name>
    <name type="synonym">Meloidogyne mayaguensis</name>
    <dbReference type="NCBI Taxonomy" id="390850"/>
    <lineage>
        <taxon>Eukaryota</taxon>
        <taxon>Metazoa</taxon>
        <taxon>Ecdysozoa</taxon>
        <taxon>Nematoda</taxon>
        <taxon>Chromadorea</taxon>
        <taxon>Rhabditida</taxon>
        <taxon>Tylenchina</taxon>
        <taxon>Tylenchomorpha</taxon>
        <taxon>Tylenchoidea</taxon>
        <taxon>Meloidogynidae</taxon>
        <taxon>Meloidogyninae</taxon>
        <taxon>Meloidogyne</taxon>
    </lineage>
</organism>